<dbReference type="EMBL" id="LVLJ01001301">
    <property type="protein sequence ID" value="OAE30533.1"/>
    <property type="molecule type" value="Genomic_DNA"/>
</dbReference>
<evidence type="ECO:0000313" key="3">
    <source>
        <dbReference type="Proteomes" id="UP000077202"/>
    </source>
</evidence>
<dbReference type="SUPFAM" id="SSF52047">
    <property type="entry name" value="RNI-like"/>
    <property type="match status" value="1"/>
</dbReference>
<dbReference type="Proteomes" id="UP000077202">
    <property type="component" value="Unassembled WGS sequence"/>
</dbReference>
<dbReference type="InterPro" id="IPR032675">
    <property type="entry name" value="LRR_dom_sf"/>
</dbReference>
<feature type="region of interest" description="Disordered" evidence="1">
    <location>
        <begin position="1"/>
        <end position="33"/>
    </location>
</feature>
<proteinExistence type="predicted"/>
<protein>
    <recommendedName>
        <fullName evidence="4">C-terminal of Roc (COR) domain-containing protein</fullName>
    </recommendedName>
</protein>
<dbReference type="Gene3D" id="3.80.10.10">
    <property type="entry name" value="Ribonuclease Inhibitor"/>
    <property type="match status" value="2"/>
</dbReference>
<accession>A0A176WCY9</accession>
<keyword evidence="3" id="KW-1185">Reference proteome</keyword>
<sequence>MDNNEEAAEASATIALVSQESGQTDDQDGDMQIPPPVRVLLQALDGDVSQDTQPIESIPCLTSEEYGDIFNHGIPPSILRSELRLQILKALGNCKTLKNFNTAYLNSCELTNHEWQAVVQALQSSLVLEDVVYYPIASVELEAEVAPYWSDVFRSTKTLTKLTICEDCHSHESNLRPSFASALASGLEANAHPPIDELKVYDWHHVGVPNELSRVISSLPRLSKLSLSGICKLSEEEISHMSEALGSSKKLQTLQVQDAEVDFAQVLVAAFARSRADHILHELHLTGRLEGLLDALPDLCSGRINIISLSYDLWEHNLKLSLDQRQRLGISLQGSKVLREFRIRILIGDRQDSNLLDALPSADDGFYHPTHDILPKTTFQICLSCTIPSRSTSLVLENYLQSPYLESLEFVSNALICFSTARLFESINRNGGIKRLSFNGCSKFRWGFLFQSLKENTSVRYLEFRHCEEFNSEDYIRLTEILQFNFTLESINVDGTSWAHDWRARLLQKILLRNWQLAEALWFLQDKKMPFDSRAKPAKVLVCKSSKAGDIQPTVMRIVNAMNTNRRFSCCIKAEKAGSPSRRRGRNGQPCTSAINIPSKNKDTVVQLWDISGPACTHYLPIVYPMSAVATELEFVYVFSPVDLQNGTWSLKDQVSENFGAELKKMIQLILSKPFVLESPRILAVLTNKTLLEEHGSSFDPNAVLNIMTSLREEFPQCILEGRNRDEPLLINTEDEEDVKFVLDSALQFVDDYRTATPLTLERPKCCSVVASRLADISAKLMSRPIWSLYKFHKFCTSKDAVLRRCHRRLSDFEKQKLLRAVDSFLEEMAAITVIPRSPFIEAAQDLVVMDDVWLLRDVLGELENVDPLFQPGPGIPYEHISDTRFVSVADMRVLVAKLLKLPQSRGRKVEFEMIEQILLHYKLCFKVRAHNWQEYKYYIPAICQEGY</sequence>
<reference evidence="2" key="1">
    <citation type="submission" date="2016-03" db="EMBL/GenBank/DDBJ databases">
        <title>Mechanisms controlling the formation of the plant cell surface in tip-growing cells are functionally conserved among land plants.</title>
        <authorList>
            <person name="Honkanen S."/>
            <person name="Jones V.A."/>
            <person name="Morieri G."/>
            <person name="Champion C."/>
            <person name="Hetherington A.J."/>
            <person name="Kelly S."/>
            <person name="Saint-Marcoux D."/>
            <person name="Proust H."/>
            <person name="Prescott H."/>
            <person name="Dolan L."/>
        </authorList>
    </citation>
    <scope>NUCLEOTIDE SEQUENCE [LARGE SCALE GENOMIC DNA]</scope>
    <source>
        <tissue evidence="2">Whole gametophyte</tissue>
    </source>
</reference>
<comment type="caution">
    <text evidence="2">The sequence shown here is derived from an EMBL/GenBank/DDBJ whole genome shotgun (WGS) entry which is preliminary data.</text>
</comment>
<dbReference type="AlphaFoldDB" id="A0A176WCY9"/>
<evidence type="ECO:0008006" key="4">
    <source>
        <dbReference type="Google" id="ProtNLM"/>
    </source>
</evidence>
<organism evidence="2 3">
    <name type="scientific">Marchantia polymorpha subsp. ruderalis</name>
    <dbReference type="NCBI Taxonomy" id="1480154"/>
    <lineage>
        <taxon>Eukaryota</taxon>
        <taxon>Viridiplantae</taxon>
        <taxon>Streptophyta</taxon>
        <taxon>Embryophyta</taxon>
        <taxon>Marchantiophyta</taxon>
        <taxon>Marchantiopsida</taxon>
        <taxon>Marchantiidae</taxon>
        <taxon>Marchantiales</taxon>
        <taxon>Marchantiaceae</taxon>
        <taxon>Marchantia</taxon>
    </lineage>
</organism>
<name>A0A176WCY9_MARPO</name>
<dbReference type="PANTHER" id="PTHR47679">
    <property type="entry name" value="PROTEIN TORNADO 1"/>
    <property type="match status" value="1"/>
</dbReference>
<evidence type="ECO:0000256" key="1">
    <source>
        <dbReference type="SAM" id="MobiDB-lite"/>
    </source>
</evidence>
<gene>
    <name evidence="2" type="ORF">AXG93_977s1190</name>
</gene>
<evidence type="ECO:0000313" key="2">
    <source>
        <dbReference type="EMBL" id="OAE30533.1"/>
    </source>
</evidence>
<dbReference type="PANTHER" id="PTHR47679:SF1">
    <property type="entry name" value="PROTEIN TORNADO 1"/>
    <property type="match status" value="1"/>
</dbReference>